<dbReference type="Gene3D" id="3.40.50.720">
    <property type="entry name" value="NAD(P)-binding Rossmann-like Domain"/>
    <property type="match status" value="1"/>
</dbReference>
<organism evidence="2 3">
    <name type="scientific">Streptomyces rhizosphaericus</name>
    <dbReference type="NCBI Taxonomy" id="114699"/>
    <lineage>
        <taxon>Bacteria</taxon>
        <taxon>Bacillati</taxon>
        <taxon>Actinomycetota</taxon>
        <taxon>Actinomycetes</taxon>
        <taxon>Kitasatosporales</taxon>
        <taxon>Streptomycetaceae</taxon>
        <taxon>Streptomyces</taxon>
        <taxon>Streptomyces violaceusniger group</taxon>
    </lineage>
</organism>
<feature type="domain" description="NAD-dependent epimerase/dehydratase" evidence="1">
    <location>
        <begin position="22"/>
        <end position="247"/>
    </location>
</feature>
<evidence type="ECO:0000313" key="2">
    <source>
        <dbReference type="EMBL" id="GAA0930123.1"/>
    </source>
</evidence>
<accession>A0ABP4A1E9</accession>
<dbReference type="Pfam" id="PF01370">
    <property type="entry name" value="Epimerase"/>
    <property type="match status" value="1"/>
</dbReference>
<protein>
    <recommendedName>
        <fullName evidence="1">NAD-dependent epimerase/dehydratase domain-containing protein</fullName>
    </recommendedName>
</protein>
<comment type="caution">
    <text evidence="2">The sequence shown here is derived from an EMBL/GenBank/DDBJ whole genome shotgun (WGS) entry which is preliminary data.</text>
</comment>
<sequence length="333" mass="35321">MFRSKRRQYGGDMGHIRDRQAVVIGGTGFIGRHICRALTKRGYEVLAIARKPAEPISGVGFLALDAVSAPSEDIVRAAQSADLVVNAAGDSWEGDEASMTASHIPLVDRLVDAVAALPRRPRLVHLGSVHEYGPVPDGTAIAEDHPTAPRTPYARTKLVGSRIVLGAADAGRIDGCVLRVTNVCGPGTPRGSFLGGLAHRLRHTTEETPLTVTLVDDRRDFIDVRDVAEAVVLAASSPVTGRVLNVGQGDAFSMRELAGLLIAASQVPDRLVREESGAVHSKGGSWTQADIRLARRLMGWSPKVALKESLHDLWAASATSSRPAAAAARTEGH</sequence>
<proteinExistence type="predicted"/>
<dbReference type="EMBL" id="BAAAID010000018">
    <property type="protein sequence ID" value="GAA0930123.1"/>
    <property type="molecule type" value="Genomic_DNA"/>
</dbReference>
<gene>
    <name evidence="2" type="ORF">GCM10009575_033660</name>
</gene>
<dbReference type="InterPro" id="IPR036291">
    <property type="entry name" value="NAD(P)-bd_dom_sf"/>
</dbReference>
<dbReference type="InterPro" id="IPR051783">
    <property type="entry name" value="NAD(P)-dependent_oxidoreduct"/>
</dbReference>
<keyword evidence="3" id="KW-1185">Reference proteome</keyword>
<dbReference type="PANTHER" id="PTHR48079:SF6">
    <property type="entry name" value="NAD(P)-BINDING DOMAIN-CONTAINING PROTEIN-RELATED"/>
    <property type="match status" value="1"/>
</dbReference>
<dbReference type="Proteomes" id="UP001500418">
    <property type="component" value="Unassembled WGS sequence"/>
</dbReference>
<reference evidence="3" key="1">
    <citation type="journal article" date="2019" name="Int. J. Syst. Evol. Microbiol.">
        <title>The Global Catalogue of Microorganisms (GCM) 10K type strain sequencing project: providing services to taxonomists for standard genome sequencing and annotation.</title>
        <authorList>
            <consortium name="The Broad Institute Genomics Platform"/>
            <consortium name="The Broad Institute Genome Sequencing Center for Infectious Disease"/>
            <person name="Wu L."/>
            <person name="Ma J."/>
        </authorList>
    </citation>
    <scope>NUCLEOTIDE SEQUENCE [LARGE SCALE GENOMIC DNA]</scope>
    <source>
        <strain evidence="3">JCM 11444</strain>
    </source>
</reference>
<dbReference type="InterPro" id="IPR001509">
    <property type="entry name" value="Epimerase_deHydtase"/>
</dbReference>
<dbReference type="CDD" id="cd08946">
    <property type="entry name" value="SDR_e"/>
    <property type="match status" value="1"/>
</dbReference>
<evidence type="ECO:0000259" key="1">
    <source>
        <dbReference type="Pfam" id="PF01370"/>
    </source>
</evidence>
<dbReference type="SUPFAM" id="SSF51735">
    <property type="entry name" value="NAD(P)-binding Rossmann-fold domains"/>
    <property type="match status" value="1"/>
</dbReference>
<name>A0ABP4A1E9_9ACTN</name>
<dbReference type="PANTHER" id="PTHR48079">
    <property type="entry name" value="PROTEIN YEEZ"/>
    <property type="match status" value="1"/>
</dbReference>
<evidence type="ECO:0000313" key="3">
    <source>
        <dbReference type="Proteomes" id="UP001500418"/>
    </source>
</evidence>